<feature type="domain" description="Hypervirulence associated protein TUDOR" evidence="2">
    <location>
        <begin position="8"/>
        <end position="66"/>
    </location>
</feature>
<evidence type="ECO:0000313" key="3">
    <source>
        <dbReference type="EMBL" id="QIN79853.1"/>
    </source>
</evidence>
<dbReference type="Proteomes" id="UP000502706">
    <property type="component" value="Chromosome"/>
</dbReference>
<dbReference type="Pfam" id="PF11160">
    <property type="entry name" value="Hva1_TUDOR"/>
    <property type="match status" value="1"/>
</dbReference>
<organism evidence="3 4">
    <name type="scientific">Rubrobacter marinus</name>
    <dbReference type="NCBI Taxonomy" id="2653852"/>
    <lineage>
        <taxon>Bacteria</taxon>
        <taxon>Bacillati</taxon>
        <taxon>Actinomycetota</taxon>
        <taxon>Rubrobacteria</taxon>
        <taxon>Rubrobacterales</taxon>
        <taxon>Rubrobacteraceae</taxon>
        <taxon>Rubrobacter</taxon>
    </lineage>
</organism>
<accession>A0A6G8Q049</accession>
<reference evidence="3 4" key="1">
    <citation type="submission" date="2019-10" db="EMBL/GenBank/DDBJ databases">
        <title>Rubrobacter sp nov SCSIO 52915 isolated from a deep-sea sediment in the South China Sea.</title>
        <authorList>
            <person name="Chen R.W."/>
        </authorList>
    </citation>
    <scope>NUCLEOTIDE SEQUENCE [LARGE SCALE GENOMIC DNA]</scope>
    <source>
        <strain evidence="3 4">SCSIO 52915</strain>
    </source>
</reference>
<dbReference type="Gene3D" id="2.30.30.1060">
    <property type="match status" value="1"/>
</dbReference>
<sequence length="69" mass="7573">MADDFKPGDKVEWNTPQGKTQGKVVEKLTSRTEVEGQTVAASDDDPRYVVESEKSGKRAAHKPDSLKKA</sequence>
<dbReference type="EMBL" id="CP045121">
    <property type="protein sequence ID" value="QIN79853.1"/>
    <property type="molecule type" value="Genomic_DNA"/>
</dbReference>
<dbReference type="KEGG" id="rmar:GBA65_16425"/>
<name>A0A6G8Q049_9ACTN</name>
<evidence type="ECO:0000256" key="1">
    <source>
        <dbReference type="SAM" id="MobiDB-lite"/>
    </source>
</evidence>
<dbReference type="InterPro" id="IPR021331">
    <property type="entry name" value="Hva1_TUDOR"/>
</dbReference>
<feature type="region of interest" description="Disordered" evidence="1">
    <location>
        <begin position="1"/>
        <end position="69"/>
    </location>
</feature>
<evidence type="ECO:0000313" key="4">
    <source>
        <dbReference type="Proteomes" id="UP000502706"/>
    </source>
</evidence>
<evidence type="ECO:0000259" key="2">
    <source>
        <dbReference type="Pfam" id="PF11160"/>
    </source>
</evidence>
<keyword evidence="4" id="KW-1185">Reference proteome</keyword>
<gene>
    <name evidence="3" type="ORF">GBA65_16425</name>
</gene>
<proteinExistence type="predicted"/>
<dbReference type="AlphaFoldDB" id="A0A6G8Q049"/>
<feature type="compositionally biased region" description="Basic and acidic residues" evidence="1">
    <location>
        <begin position="1"/>
        <end position="12"/>
    </location>
</feature>
<feature type="compositionally biased region" description="Basic and acidic residues" evidence="1">
    <location>
        <begin position="24"/>
        <end position="34"/>
    </location>
</feature>
<protein>
    <submittedName>
        <fullName evidence="3">DUF2945 domain-containing protein</fullName>
    </submittedName>
</protein>
<dbReference type="RefSeq" id="WP_166397525.1">
    <property type="nucleotide sequence ID" value="NZ_CP045121.1"/>
</dbReference>
<feature type="compositionally biased region" description="Basic and acidic residues" evidence="1">
    <location>
        <begin position="44"/>
        <end position="69"/>
    </location>
</feature>